<keyword evidence="2" id="KW-0805">Transcription regulation</keyword>
<dbReference type="PATRIC" id="fig|1056807.3.peg.562"/>
<evidence type="ECO:0000313" key="9">
    <source>
        <dbReference type="Proteomes" id="UP000829504"/>
    </source>
</evidence>
<dbReference type="InterPro" id="IPR005119">
    <property type="entry name" value="LysR_subst-bd"/>
</dbReference>
<dbReference type="Proteomes" id="UP000031390">
    <property type="component" value="Unassembled WGS sequence"/>
</dbReference>
<evidence type="ECO:0000256" key="4">
    <source>
        <dbReference type="ARBA" id="ARBA00023163"/>
    </source>
</evidence>
<dbReference type="Gene3D" id="1.10.10.10">
    <property type="entry name" value="Winged helix-like DNA-binding domain superfamily/Winged helix DNA-binding domain"/>
    <property type="match status" value="1"/>
</dbReference>
<evidence type="ECO:0000259" key="5">
    <source>
        <dbReference type="PROSITE" id="PS50931"/>
    </source>
</evidence>
<keyword evidence="4" id="KW-0804">Transcription</keyword>
<feature type="domain" description="HTH lysR-type" evidence="5">
    <location>
        <begin position="1"/>
        <end position="59"/>
    </location>
</feature>
<dbReference type="EMBL" id="JUFZ01000024">
    <property type="protein sequence ID" value="KIC11022.1"/>
    <property type="molecule type" value="Genomic_DNA"/>
</dbReference>
<reference evidence="7 9" key="2">
    <citation type="submission" date="2022-03" db="EMBL/GenBank/DDBJ databases">
        <title>Genome sequencing of Morococcus cerebrosus.</title>
        <authorList>
            <person name="Baek M.-G."/>
            <person name="Yi H."/>
        </authorList>
    </citation>
    <scope>NUCLEOTIDE SEQUENCE [LARGE SCALE GENOMIC DNA]</scope>
    <source>
        <strain evidence="7 9">CIP 81.93</strain>
    </source>
</reference>
<dbReference type="InterPro" id="IPR036388">
    <property type="entry name" value="WH-like_DNA-bd_sf"/>
</dbReference>
<dbReference type="Pfam" id="PF00126">
    <property type="entry name" value="HTH_1"/>
    <property type="match status" value="1"/>
</dbReference>
<evidence type="ECO:0000256" key="1">
    <source>
        <dbReference type="ARBA" id="ARBA00009437"/>
    </source>
</evidence>
<dbReference type="CDD" id="cd08422">
    <property type="entry name" value="PBP2_CrgA_like"/>
    <property type="match status" value="1"/>
</dbReference>
<keyword evidence="3" id="KW-0238">DNA-binding</keyword>
<gene>
    <name evidence="6" type="ORF">MCC93_05830</name>
    <name evidence="7" type="ORF">MON37_01025</name>
</gene>
<evidence type="ECO:0000313" key="6">
    <source>
        <dbReference type="EMBL" id="KIC11022.1"/>
    </source>
</evidence>
<evidence type="ECO:0000313" key="7">
    <source>
        <dbReference type="EMBL" id="UNV87565.1"/>
    </source>
</evidence>
<dbReference type="InterPro" id="IPR058163">
    <property type="entry name" value="LysR-type_TF_proteobact-type"/>
</dbReference>
<dbReference type="RefSeq" id="WP_039405682.1">
    <property type="nucleotide sequence ID" value="NZ_CP094242.1"/>
</dbReference>
<dbReference type="EMBL" id="CP094242">
    <property type="protein sequence ID" value="UNV87565.1"/>
    <property type="molecule type" value="Genomic_DNA"/>
</dbReference>
<dbReference type="SUPFAM" id="SSF46785">
    <property type="entry name" value="Winged helix' DNA-binding domain"/>
    <property type="match status" value="1"/>
</dbReference>
<proteinExistence type="inferred from homology"/>
<dbReference type="InterPro" id="IPR000847">
    <property type="entry name" value="LysR_HTH_N"/>
</dbReference>
<name>A0A0C1H9Y1_9NEIS</name>
<dbReference type="PANTHER" id="PTHR30537:SF30">
    <property type="entry name" value="TRANSCRIPTIONAL REGULATOR-RELATED"/>
    <property type="match status" value="1"/>
</dbReference>
<keyword evidence="9" id="KW-1185">Reference proteome</keyword>
<dbReference type="FunFam" id="1.10.10.10:FF:000001">
    <property type="entry name" value="LysR family transcriptional regulator"/>
    <property type="match status" value="1"/>
</dbReference>
<dbReference type="PROSITE" id="PS50931">
    <property type="entry name" value="HTH_LYSR"/>
    <property type="match status" value="1"/>
</dbReference>
<dbReference type="Proteomes" id="UP000829504">
    <property type="component" value="Chromosome"/>
</dbReference>
<evidence type="ECO:0000313" key="8">
    <source>
        <dbReference type="Proteomes" id="UP000031390"/>
    </source>
</evidence>
<dbReference type="AlphaFoldDB" id="A0A0C1H9Y1"/>
<evidence type="ECO:0000256" key="3">
    <source>
        <dbReference type="ARBA" id="ARBA00023125"/>
    </source>
</evidence>
<dbReference type="Pfam" id="PF03466">
    <property type="entry name" value="LysR_substrate"/>
    <property type="match status" value="1"/>
</dbReference>
<evidence type="ECO:0000256" key="2">
    <source>
        <dbReference type="ARBA" id="ARBA00023015"/>
    </source>
</evidence>
<dbReference type="SUPFAM" id="SSF53850">
    <property type="entry name" value="Periplasmic binding protein-like II"/>
    <property type="match status" value="1"/>
</dbReference>
<protein>
    <submittedName>
        <fullName evidence="6">LysR family transcriptional regulator</fullName>
    </submittedName>
</protein>
<dbReference type="GO" id="GO:0043565">
    <property type="term" value="F:sequence-specific DNA binding"/>
    <property type="evidence" value="ECO:0007669"/>
    <property type="project" value="TreeGrafter"/>
</dbReference>
<dbReference type="GO" id="GO:0006351">
    <property type="term" value="P:DNA-templated transcription"/>
    <property type="evidence" value="ECO:0007669"/>
    <property type="project" value="TreeGrafter"/>
</dbReference>
<dbReference type="InterPro" id="IPR036390">
    <property type="entry name" value="WH_DNA-bd_sf"/>
</dbReference>
<reference evidence="6 8" key="1">
    <citation type="submission" date="2014-12" db="EMBL/GenBank/DDBJ databases">
        <title>Genome sequence of Morococcus cerebrosus.</title>
        <authorList>
            <person name="Shin S.-K."/>
            <person name="Yi H."/>
        </authorList>
    </citation>
    <scope>NUCLEOTIDE SEQUENCE [LARGE SCALE GENOMIC DNA]</scope>
    <source>
        <strain evidence="6 8">CIP 81.93</strain>
    </source>
</reference>
<comment type="similarity">
    <text evidence="1">Belongs to the LysR transcriptional regulatory family.</text>
</comment>
<accession>A0A0C1H9Y1</accession>
<sequence length="296" mass="32505">MQDIKPLLVFAAVLEHGSMNAAAAALGMTPSAVSQHINRLETLHGIKLLNRSTRSLSPTDAGRALGEYCRRLAATLADTRTVIDNLKTEPVGELRISLTSSVIGSRAFQTAFSRLQTEFPKIRPILNFSDTLDDLQHNQTDIAIRGGDRALDDPNLVARHLVTWPYSICAAPDYLDRHPPITHPSQLHAHRWLHFLPVRTTLQHGGESYFLDIADSIACTHLAAVCSLTESGFGLSLQVGGEVREKIAQGRLKTVLPEWTLPPVSLYLVTPYRVQSAKTEAAVRIFTESFAKEADA</sequence>
<organism evidence="6 8">
    <name type="scientific">Morococcus cerebrosus</name>
    <dbReference type="NCBI Taxonomy" id="1056807"/>
    <lineage>
        <taxon>Bacteria</taxon>
        <taxon>Pseudomonadati</taxon>
        <taxon>Pseudomonadota</taxon>
        <taxon>Betaproteobacteria</taxon>
        <taxon>Neisseriales</taxon>
        <taxon>Neisseriaceae</taxon>
        <taxon>Morococcus</taxon>
    </lineage>
</organism>
<dbReference type="GO" id="GO:0003700">
    <property type="term" value="F:DNA-binding transcription factor activity"/>
    <property type="evidence" value="ECO:0007669"/>
    <property type="project" value="InterPro"/>
</dbReference>
<dbReference type="PANTHER" id="PTHR30537">
    <property type="entry name" value="HTH-TYPE TRANSCRIPTIONAL REGULATOR"/>
    <property type="match status" value="1"/>
</dbReference>
<dbReference type="Gene3D" id="3.40.190.290">
    <property type="match status" value="1"/>
</dbReference>